<dbReference type="Gene3D" id="3.30.1540.10">
    <property type="entry name" value="formyl-coa transferase, domain 3"/>
    <property type="match status" value="1"/>
</dbReference>
<reference evidence="3 4" key="1">
    <citation type="journal article" date="2018" name="PLoS Pathog.">
        <title>Evolution of structural diversity of trichothecenes, a family of toxins produced by plant pathogenic and entomopathogenic fungi.</title>
        <authorList>
            <person name="Proctor R.H."/>
            <person name="McCormick S.P."/>
            <person name="Kim H.S."/>
            <person name="Cardoza R.E."/>
            <person name="Stanley A.M."/>
            <person name="Lindo L."/>
            <person name="Kelly A."/>
            <person name="Brown D.W."/>
            <person name="Lee T."/>
            <person name="Vaughan M.M."/>
            <person name="Alexander N.J."/>
            <person name="Busman M."/>
            <person name="Gutierrez S."/>
        </authorList>
    </citation>
    <scope>NUCLEOTIDE SEQUENCE [LARGE SCALE GENOMIC DNA]</scope>
    <source>
        <strain evidence="3 4">NRRL 3299</strain>
    </source>
</reference>
<proteinExistence type="inferred from homology"/>
<dbReference type="PANTHER" id="PTHR48207:SF3">
    <property type="entry name" value="SUCCINATE--HYDROXYMETHYLGLUTARATE COA-TRANSFERASE"/>
    <property type="match status" value="1"/>
</dbReference>
<dbReference type="InterPro" id="IPR044855">
    <property type="entry name" value="CoA-Trfase_III_dom3_sf"/>
</dbReference>
<evidence type="ECO:0000256" key="1">
    <source>
        <dbReference type="ARBA" id="ARBA00008383"/>
    </source>
</evidence>
<dbReference type="Proteomes" id="UP000266152">
    <property type="component" value="Unassembled WGS sequence"/>
</dbReference>
<dbReference type="EMBL" id="PXOF01000178">
    <property type="protein sequence ID" value="RGP60870.1"/>
    <property type="molecule type" value="Genomic_DNA"/>
</dbReference>
<dbReference type="AlphaFoldDB" id="A0A395RL67"/>
<dbReference type="PANTHER" id="PTHR48207">
    <property type="entry name" value="SUCCINATE--HYDROXYMETHYLGLUTARATE COA-TRANSFERASE"/>
    <property type="match status" value="1"/>
</dbReference>
<keyword evidence="4" id="KW-1185">Reference proteome</keyword>
<sequence length="451" mass="49583">MQVCRTARGAKAFKALRYPSQPLLLWPRWTSTQSTQQRKLPLDNIRVMDLSRVLAGPYCGQILGDLGAEVIKIEHPIRGDDTRAWGPPYAPYQADDKHGAAHIFRGLVVLTVVLQANRNKKSVGLSFKDARGVEILHKLAAESDVVVENYLPGTLAKYGLDYKTLSAINPRLIYASITGYGQTGPYRNRAGFDVMVEAEMGLMHITGPRDGPPVKVGVAVTDLTTGMYAANSILAAIIERGCSGQGQHLDVCLSDCQVATLSNMAESVLITGKRDTGRWGTSHPSVVPYRSFKTTDGDILIGGANDRLFGILCKSLGYPQWASDERFAVNSSRVLNREVLETMIEEVTQSKPTSEWLSIFEGTGLPYAKVNDLKDTLEHEHVVARNMIVEVDHPACGKLELLNSPVKWSRTQPTIRSPPPLLGQHTDEVLTQCIRLDSKEIEELRRAGVVS</sequence>
<dbReference type="GO" id="GO:0047369">
    <property type="term" value="F:succinate-hydroxymethylglutarate CoA-transferase activity"/>
    <property type="evidence" value="ECO:0007669"/>
    <property type="project" value="TreeGrafter"/>
</dbReference>
<dbReference type="GO" id="GO:0005739">
    <property type="term" value="C:mitochondrion"/>
    <property type="evidence" value="ECO:0007669"/>
    <property type="project" value="TreeGrafter"/>
</dbReference>
<protein>
    <submittedName>
        <fullName evidence="3">Uncharacterized protein</fullName>
    </submittedName>
</protein>
<name>A0A395RL67_FUSSP</name>
<comment type="similarity">
    <text evidence="1">Belongs to the CoA-transferase III family.</text>
</comment>
<comment type="caution">
    <text evidence="3">The sequence shown here is derived from an EMBL/GenBank/DDBJ whole genome shotgun (WGS) entry which is preliminary data.</text>
</comment>
<dbReference type="Gene3D" id="3.40.50.10540">
    <property type="entry name" value="Crotonobetainyl-coa:carnitine coa-transferase, domain 1"/>
    <property type="match status" value="1"/>
</dbReference>
<evidence type="ECO:0000313" key="3">
    <source>
        <dbReference type="EMBL" id="RGP60870.1"/>
    </source>
</evidence>
<dbReference type="InterPro" id="IPR023606">
    <property type="entry name" value="CoA-Trfase_III_dom_1_sf"/>
</dbReference>
<dbReference type="InterPro" id="IPR003673">
    <property type="entry name" value="CoA-Trfase_fam_III"/>
</dbReference>
<dbReference type="SUPFAM" id="SSF89796">
    <property type="entry name" value="CoA-transferase family III (CaiB/BaiF)"/>
    <property type="match status" value="1"/>
</dbReference>
<dbReference type="STRING" id="5514.A0A395RL67"/>
<gene>
    <name evidence="3" type="ORF">FSPOR_10371</name>
</gene>
<evidence type="ECO:0000256" key="2">
    <source>
        <dbReference type="ARBA" id="ARBA00022679"/>
    </source>
</evidence>
<organism evidence="3 4">
    <name type="scientific">Fusarium sporotrichioides</name>
    <dbReference type="NCBI Taxonomy" id="5514"/>
    <lineage>
        <taxon>Eukaryota</taxon>
        <taxon>Fungi</taxon>
        <taxon>Dikarya</taxon>
        <taxon>Ascomycota</taxon>
        <taxon>Pezizomycotina</taxon>
        <taxon>Sordariomycetes</taxon>
        <taxon>Hypocreomycetidae</taxon>
        <taxon>Hypocreales</taxon>
        <taxon>Nectriaceae</taxon>
        <taxon>Fusarium</taxon>
    </lineage>
</organism>
<evidence type="ECO:0000313" key="4">
    <source>
        <dbReference type="Proteomes" id="UP000266152"/>
    </source>
</evidence>
<keyword evidence="2" id="KW-0808">Transferase</keyword>
<accession>A0A395RL67</accession>
<dbReference type="Pfam" id="PF02515">
    <property type="entry name" value="CoA_transf_3"/>
    <property type="match status" value="1"/>
</dbReference>
<dbReference type="InterPro" id="IPR050483">
    <property type="entry name" value="CoA-transferase_III_domain"/>
</dbReference>